<dbReference type="AlphaFoldDB" id="A0A183CX24"/>
<keyword evidence="1" id="KW-0472">Membrane</keyword>
<evidence type="ECO:0000256" key="1">
    <source>
        <dbReference type="SAM" id="Phobius"/>
    </source>
</evidence>
<feature type="transmembrane region" description="Helical" evidence="1">
    <location>
        <begin position="114"/>
        <end position="134"/>
    </location>
</feature>
<keyword evidence="1" id="KW-0812">Transmembrane</keyword>
<evidence type="ECO:0000313" key="2">
    <source>
        <dbReference type="WBParaSite" id="GPUH_0000101501-mRNA-1"/>
    </source>
</evidence>
<dbReference type="SUPFAM" id="SSF81321">
    <property type="entry name" value="Family A G protein-coupled receptor-like"/>
    <property type="match status" value="1"/>
</dbReference>
<protein>
    <submittedName>
        <fullName evidence="2">G_PROTEIN_RECEP_F1_2 domain-containing protein</fullName>
    </submittedName>
</protein>
<feature type="transmembrane region" description="Helical" evidence="1">
    <location>
        <begin position="23"/>
        <end position="52"/>
    </location>
</feature>
<proteinExistence type="predicted"/>
<organism evidence="2">
    <name type="scientific">Gongylonema pulchrum</name>
    <dbReference type="NCBI Taxonomy" id="637853"/>
    <lineage>
        <taxon>Eukaryota</taxon>
        <taxon>Metazoa</taxon>
        <taxon>Ecdysozoa</taxon>
        <taxon>Nematoda</taxon>
        <taxon>Chromadorea</taxon>
        <taxon>Rhabditida</taxon>
        <taxon>Spirurina</taxon>
        <taxon>Spiruromorpha</taxon>
        <taxon>Spiruroidea</taxon>
        <taxon>Gongylonematidae</taxon>
        <taxon>Gongylonema</taxon>
    </lineage>
</organism>
<dbReference type="Gene3D" id="1.20.1070.10">
    <property type="entry name" value="Rhodopsin 7-helix transmembrane proteins"/>
    <property type="match status" value="1"/>
</dbReference>
<name>A0A183CX24_9BILA</name>
<keyword evidence="1" id="KW-1133">Transmembrane helix</keyword>
<sequence length="156" mass="17907">LSMATAFEPCFVRSGQASNNTEFIYNIAIIVFCCICLVISIACYGVLIRIISGIIKADASVSLQFQLLKRNKYVIVIGSVLVIYTVYLISYSAIKFLFVSSSRLGISRTGMYYVRWAFQTMMCLHALLQPLCYFRMREFRNVFKKCAYYPGFYAFF</sequence>
<feature type="transmembrane region" description="Helical" evidence="1">
    <location>
        <begin position="73"/>
        <end position="94"/>
    </location>
</feature>
<dbReference type="WBParaSite" id="GPUH_0000101501-mRNA-1">
    <property type="protein sequence ID" value="GPUH_0000101501-mRNA-1"/>
    <property type="gene ID" value="GPUH_0000101501"/>
</dbReference>
<accession>A0A183CX24</accession>
<reference evidence="2" key="1">
    <citation type="submission" date="2016-06" db="UniProtKB">
        <authorList>
            <consortium name="WormBaseParasite"/>
        </authorList>
    </citation>
    <scope>IDENTIFICATION</scope>
</reference>